<reference evidence="2 3" key="1">
    <citation type="journal article" date="2018" name="Mol. Biol. Evol.">
        <title>Broad Genomic Sampling Reveals a Smut Pathogenic Ancestry of the Fungal Clade Ustilaginomycotina.</title>
        <authorList>
            <person name="Kijpornyongpan T."/>
            <person name="Mondo S.J."/>
            <person name="Barry K."/>
            <person name="Sandor L."/>
            <person name="Lee J."/>
            <person name="Lipzen A."/>
            <person name="Pangilinan J."/>
            <person name="LaButti K."/>
            <person name="Hainaut M."/>
            <person name="Henrissat B."/>
            <person name="Grigoriev I.V."/>
            <person name="Spatafora J.W."/>
            <person name="Aime M.C."/>
        </authorList>
    </citation>
    <scope>NUCLEOTIDE SEQUENCE [LARGE SCALE GENOMIC DNA]</scope>
    <source>
        <strain evidence="2 3">MCA 4198</strain>
    </source>
</reference>
<organism evidence="2 3">
    <name type="scientific">Acaromyces ingoldii</name>
    <dbReference type="NCBI Taxonomy" id="215250"/>
    <lineage>
        <taxon>Eukaryota</taxon>
        <taxon>Fungi</taxon>
        <taxon>Dikarya</taxon>
        <taxon>Basidiomycota</taxon>
        <taxon>Ustilaginomycotina</taxon>
        <taxon>Exobasidiomycetes</taxon>
        <taxon>Exobasidiales</taxon>
        <taxon>Cryptobasidiaceae</taxon>
        <taxon>Acaromyces</taxon>
    </lineage>
</organism>
<gene>
    <name evidence="2" type="ORF">FA10DRAFT_52123</name>
</gene>
<dbReference type="GeneID" id="37047464"/>
<feature type="signal peptide" evidence="1">
    <location>
        <begin position="1"/>
        <end position="21"/>
    </location>
</feature>
<dbReference type="EMBL" id="KZ819644">
    <property type="protein sequence ID" value="PWN86525.1"/>
    <property type="molecule type" value="Genomic_DNA"/>
</dbReference>
<protein>
    <submittedName>
        <fullName evidence="2">Uncharacterized protein</fullName>
    </submittedName>
</protein>
<dbReference type="InParanoid" id="A0A316YFJ9"/>
<evidence type="ECO:0000313" key="3">
    <source>
        <dbReference type="Proteomes" id="UP000245768"/>
    </source>
</evidence>
<proteinExistence type="predicted"/>
<evidence type="ECO:0000256" key="1">
    <source>
        <dbReference type="SAM" id="SignalP"/>
    </source>
</evidence>
<keyword evidence="3" id="KW-1185">Reference proteome</keyword>
<dbReference type="RefSeq" id="XP_025373723.1">
    <property type="nucleotide sequence ID" value="XM_025525548.1"/>
</dbReference>
<keyword evidence="1" id="KW-0732">Signal</keyword>
<name>A0A316YFJ9_9BASI</name>
<feature type="chain" id="PRO_5016264641" evidence="1">
    <location>
        <begin position="22"/>
        <end position="182"/>
    </location>
</feature>
<accession>A0A316YFJ9</accession>
<dbReference type="AlphaFoldDB" id="A0A316YFJ9"/>
<sequence length="182" mass="20762">MLRFLLVVVVTLSVLAVSGSAASCDVRLWVRADDLHPASVAEGDARLVNNLTSVEQDDCRVASWSLGLRHRERVALKYPLPDVELPAEPKYNYTWESYRWKVQDGEFLDETVFDPHEEERKEYDRKLEEYATAIRSNEHWVIVEEERITFDIMADMGAIEEPREGGRGRLFCGAGPARGPCH</sequence>
<dbReference type="OrthoDB" id="2590241at2759"/>
<dbReference type="PROSITE" id="PS51257">
    <property type="entry name" value="PROKAR_LIPOPROTEIN"/>
    <property type="match status" value="1"/>
</dbReference>
<evidence type="ECO:0000313" key="2">
    <source>
        <dbReference type="EMBL" id="PWN86525.1"/>
    </source>
</evidence>
<dbReference type="Proteomes" id="UP000245768">
    <property type="component" value="Unassembled WGS sequence"/>
</dbReference>